<comment type="cofactor">
    <cofactor evidence="1">
        <name>pyridoxal 5'-phosphate</name>
        <dbReference type="ChEBI" id="CHEBI:597326"/>
    </cofactor>
</comment>
<dbReference type="Gene3D" id="3.90.1150.10">
    <property type="entry name" value="Aspartate Aminotransferase, domain 1"/>
    <property type="match status" value="1"/>
</dbReference>
<dbReference type="Gene3D" id="3.40.640.10">
    <property type="entry name" value="Type I PLP-dependent aspartate aminotransferase-like (Major domain)"/>
    <property type="match status" value="1"/>
</dbReference>
<dbReference type="GO" id="GO:0008483">
    <property type="term" value="F:transaminase activity"/>
    <property type="evidence" value="ECO:0007669"/>
    <property type="project" value="UniProtKB-KW"/>
</dbReference>
<dbReference type="PANTHER" id="PTHR42832:SF3">
    <property type="entry name" value="L-GLUTAMINE--4-(METHYLSULFANYL)-2-OXOBUTANOATE AMINOTRANSFERASE"/>
    <property type="match status" value="1"/>
</dbReference>
<dbReference type="PANTHER" id="PTHR42832">
    <property type="entry name" value="AMINO ACID AMINOTRANSFERASE"/>
    <property type="match status" value="1"/>
</dbReference>
<dbReference type="AlphaFoldDB" id="A0A841TYR2"/>
<dbReference type="SUPFAM" id="SSF53383">
    <property type="entry name" value="PLP-dependent transferases"/>
    <property type="match status" value="1"/>
</dbReference>
<protein>
    <submittedName>
        <fullName evidence="5">Aminotransferase class I/II-fold pyridoxal phosphate-dependent enzyme</fullName>
    </submittedName>
</protein>
<dbReference type="Pfam" id="PF00155">
    <property type="entry name" value="Aminotran_1_2"/>
    <property type="match status" value="1"/>
</dbReference>
<evidence type="ECO:0000256" key="2">
    <source>
        <dbReference type="ARBA" id="ARBA00022576"/>
    </source>
</evidence>
<evidence type="ECO:0000259" key="4">
    <source>
        <dbReference type="Pfam" id="PF00155"/>
    </source>
</evidence>
<keyword evidence="2 5" id="KW-0032">Aminotransferase</keyword>
<gene>
    <name evidence="5" type="ORF">H7B90_06240</name>
</gene>
<organism evidence="5 6">
    <name type="scientific">Cohnella xylanilytica</name>
    <dbReference type="NCBI Taxonomy" id="557555"/>
    <lineage>
        <taxon>Bacteria</taxon>
        <taxon>Bacillati</taxon>
        <taxon>Bacillota</taxon>
        <taxon>Bacilli</taxon>
        <taxon>Bacillales</taxon>
        <taxon>Paenibacillaceae</taxon>
        <taxon>Cohnella</taxon>
    </lineage>
</organism>
<dbReference type="EMBL" id="JACJVR010000019">
    <property type="protein sequence ID" value="MBB6691000.1"/>
    <property type="molecule type" value="Genomic_DNA"/>
</dbReference>
<name>A0A841TYR2_9BACL</name>
<dbReference type="InterPro" id="IPR015421">
    <property type="entry name" value="PyrdxlP-dep_Trfase_major"/>
</dbReference>
<proteinExistence type="predicted"/>
<comment type="caution">
    <text evidence="5">The sequence shown here is derived from an EMBL/GenBank/DDBJ whole genome shotgun (WGS) entry which is preliminary data.</text>
</comment>
<dbReference type="InterPro" id="IPR015422">
    <property type="entry name" value="PyrdxlP-dep_Trfase_small"/>
</dbReference>
<dbReference type="NCBIfam" id="NF005977">
    <property type="entry name" value="PRK08068.1"/>
    <property type="match status" value="1"/>
</dbReference>
<evidence type="ECO:0000313" key="5">
    <source>
        <dbReference type="EMBL" id="MBB6691000.1"/>
    </source>
</evidence>
<keyword evidence="3 5" id="KW-0808">Transferase</keyword>
<sequence length="407" mass="44544">MNKRGVPTVPVFQPSDIVKRLPGNYFSGIDDTVSAYARQGIDVINLANGNPDRPTPEPIVEALIEAVRKKENQGYSPFYGKSSAREAVARFYAREYGVELDPDAEVAVFHGSAIGVVGIPQALLNPGDVLLTTDPCYPQYRSAAELAGARFHAIPVREEDGFLPDYRTVPEELASRVKLLMLNYPNNPTGATATLEFFADSLAFAARHGFPVLNDFAYGAFGFDGRRPVSLLQLPDAKEYAVETYTLSKTYNMAGWRFGFAVGNASVIGALKHYHTHAYSTVFGAVQDAAAAALLGSQEPVRELARLYEARRDLLVRELKAIGWDVAAPQGTFFAWLRIPDSFEDSETFARLLLERAHVAVAPGRGFGEQGARYVRVNLLNEEDRIREAAERLARSGLFAKTGGHGA</sequence>
<evidence type="ECO:0000256" key="1">
    <source>
        <dbReference type="ARBA" id="ARBA00001933"/>
    </source>
</evidence>
<accession>A0A841TYR2</accession>
<dbReference type="CDD" id="cd00609">
    <property type="entry name" value="AAT_like"/>
    <property type="match status" value="1"/>
</dbReference>
<evidence type="ECO:0000256" key="3">
    <source>
        <dbReference type="ARBA" id="ARBA00022679"/>
    </source>
</evidence>
<dbReference type="GO" id="GO:0030170">
    <property type="term" value="F:pyridoxal phosphate binding"/>
    <property type="evidence" value="ECO:0007669"/>
    <property type="project" value="InterPro"/>
</dbReference>
<dbReference type="InterPro" id="IPR050881">
    <property type="entry name" value="LL-DAP_aminotransferase"/>
</dbReference>
<dbReference type="InterPro" id="IPR004839">
    <property type="entry name" value="Aminotransferase_I/II_large"/>
</dbReference>
<evidence type="ECO:0000313" key="6">
    <source>
        <dbReference type="Proteomes" id="UP000553776"/>
    </source>
</evidence>
<reference evidence="5 6" key="1">
    <citation type="submission" date="2020-08" db="EMBL/GenBank/DDBJ databases">
        <title>Cohnella phylogeny.</title>
        <authorList>
            <person name="Dunlap C."/>
        </authorList>
    </citation>
    <scope>NUCLEOTIDE SEQUENCE [LARGE SCALE GENOMIC DNA]</scope>
    <source>
        <strain evidence="5 6">DSM 25239</strain>
    </source>
</reference>
<dbReference type="InterPro" id="IPR015424">
    <property type="entry name" value="PyrdxlP-dep_Trfase"/>
</dbReference>
<feature type="domain" description="Aminotransferase class I/classII large" evidence="4">
    <location>
        <begin position="42"/>
        <end position="393"/>
    </location>
</feature>
<keyword evidence="6" id="KW-1185">Reference proteome</keyword>
<dbReference type="Proteomes" id="UP000553776">
    <property type="component" value="Unassembled WGS sequence"/>
</dbReference>